<evidence type="ECO:0000313" key="1">
    <source>
        <dbReference type="EMBL" id="MCG2622761.1"/>
    </source>
</evidence>
<keyword evidence="2" id="KW-1185">Reference proteome</keyword>
<dbReference type="InterPro" id="IPR007804">
    <property type="entry name" value="GvpG"/>
</dbReference>
<reference evidence="1" key="1">
    <citation type="submission" date="2022-01" db="EMBL/GenBank/DDBJ databases">
        <authorList>
            <person name="Jo J.-H."/>
            <person name="Im W.-T."/>
        </authorList>
    </citation>
    <scope>NUCLEOTIDE SEQUENCE</scope>
    <source>
        <strain evidence="1">I2-34</strain>
    </source>
</reference>
<dbReference type="Proteomes" id="UP001165368">
    <property type="component" value="Unassembled WGS sequence"/>
</dbReference>
<protein>
    <submittedName>
        <fullName evidence="1">Gas vesicle protein GvpG</fullName>
    </submittedName>
</protein>
<gene>
    <name evidence="1" type="ORF">LVY72_12705</name>
</gene>
<accession>A0ABS9L813</accession>
<organism evidence="1 2">
    <name type="scientific">Arthrobacter hankyongi</name>
    <dbReference type="NCBI Taxonomy" id="2904801"/>
    <lineage>
        <taxon>Bacteria</taxon>
        <taxon>Bacillati</taxon>
        <taxon>Actinomycetota</taxon>
        <taxon>Actinomycetes</taxon>
        <taxon>Micrococcales</taxon>
        <taxon>Micrococcaceae</taxon>
        <taxon>Arthrobacter</taxon>
    </lineage>
</organism>
<comment type="caution">
    <text evidence="1">The sequence shown here is derived from an EMBL/GenBank/DDBJ whole genome shotgun (WGS) entry which is preliminary data.</text>
</comment>
<dbReference type="Pfam" id="PF05120">
    <property type="entry name" value="GvpG"/>
    <property type="match status" value="1"/>
</dbReference>
<proteinExistence type="predicted"/>
<dbReference type="RefSeq" id="WP_237821374.1">
    <property type="nucleotide sequence ID" value="NZ_JAKLTQ010000008.1"/>
</dbReference>
<sequence>MGFLSGLLGLPLVPVRGVGWIAERVLEEAERQYYDPGTIRRKLEEVADAKAAGTLTAEEASALEQELVGRLIEAGRRARREG</sequence>
<dbReference type="EMBL" id="JAKLTQ010000008">
    <property type="protein sequence ID" value="MCG2622761.1"/>
    <property type="molecule type" value="Genomic_DNA"/>
</dbReference>
<name>A0ABS9L813_9MICC</name>
<evidence type="ECO:0000313" key="2">
    <source>
        <dbReference type="Proteomes" id="UP001165368"/>
    </source>
</evidence>